<dbReference type="Pfam" id="PF01263">
    <property type="entry name" value="Aldose_epim"/>
    <property type="match status" value="1"/>
</dbReference>
<comment type="caution">
    <text evidence="4">The sequence shown here is derived from an EMBL/GenBank/DDBJ whole genome shotgun (WGS) entry which is preliminary data.</text>
</comment>
<dbReference type="Gene3D" id="2.70.98.10">
    <property type="match status" value="1"/>
</dbReference>
<name>A0A098S5S6_9BACT</name>
<proteinExistence type="predicted"/>
<comment type="cofactor">
    <cofactor evidence="1">
        <name>Ca(2+)</name>
        <dbReference type="ChEBI" id="CHEBI:29108"/>
    </cofactor>
</comment>
<evidence type="ECO:0000313" key="4">
    <source>
        <dbReference type="EMBL" id="KGE87386.1"/>
    </source>
</evidence>
<gene>
    <name evidence="4" type="ORF">IX84_15430</name>
</gene>
<organism evidence="4 5">
    <name type="scientific">Phaeodactylibacter xiamenensis</name>
    <dbReference type="NCBI Taxonomy" id="1524460"/>
    <lineage>
        <taxon>Bacteria</taxon>
        <taxon>Pseudomonadati</taxon>
        <taxon>Bacteroidota</taxon>
        <taxon>Saprospiria</taxon>
        <taxon>Saprospirales</taxon>
        <taxon>Haliscomenobacteraceae</taxon>
        <taxon>Phaeodactylibacter</taxon>
    </lineage>
</organism>
<dbReference type="GO" id="GO:0006006">
    <property type="term" value="P:glucose metabolic process"/>
    <property type="evidence" value="ECO:0007669"/>
    <property type="project" value="TreeGrafter"/>
</dbReference>
<dbReference type="GO" id="GO:0030246">
    <property type="term" value="F:carbohydrate binding"/>
    <property type="evidence" value="ECO:0007669"/>
    <property type="project" value="InterPro"/>
</dbReference>
<reference evidence="4 5" key="1">
    <citation type="journal article" date="2014" name="Int. J. Syst. Evol. Microbiol.">
        <title>Phaeodactylibacter xiamenensis gen. nov., sp. nov., a member of the family Saprospiraceae isolated from the marine alga Phaeodactylum tricornutum.</title>
        <authorList>
            <person name="Chen Z.Jr."/>
            <person name="Lei X."/>
            <person name="Lai Q."/>
            <person name="Li Y."/>
            <person name="Zhang B."/>
            <person name="Zhang J."/>
            <person name="Zhang H."/>
            <person name="Yang L."/>
            <person name="Zheng W."/>
            <person name="Tian Y."/>
            <person name="Yu Z."/>
            <person name="Xu H.Jr."/>
            <person name="Zheng T."/>
        </authorList>
    </citation>
    <scope>NUCLEOTIDE SEQUENCE [LARGE SCALE GENOMIC DNA]</scope>
    <source>
        <strain evidence="4 5">KD52</strain>
    </source>
</reference>
<dbReference type="PANTHER" id="PTHR10091">
    <property type="entry name" value="ALDOSE-1-EPIMERASE"/>
    <property type="match status" value="1"/>
</dbReference>
<dbReference type="AlphaFoldDB" id="A0A098S5S6"/>
<dbReference type="Proteomes" id="UP000029736">
    <property type="component" value="Unassembled WGS sequence"/>
</dbReference>
<keyword evidence="5" id="KW-1185">Reference proteome</keyword>
<accession>A0A098S5S6</accession>
<protein>
    <recommendedName>
        <fullName evidence="6">Aldose epimerase</fullName>
    </recommendedName>
</protein>
<dbReference type="GO" id="GO:0033499">
    <property type="term" value="P:galactose catabolic process via UDP-galactose, Leloir pathway"/>
    <property type="evidence" value="ECO:0007669"/>
    <property type="project" value="TreeGrafter"/>
</dbReference>
<comment type="subunit">
    <text evidence="2">Monomer.</text>
</comment>
<dbReference type="EMBL" id="JPOS01000037">
    <property type="protein sequence ID" value="KGE87386.1"/>
    <property type="molecule type" value="Genomic_DNA"/>
</dbReference>
<keyword evidence="3" id="KW-0106">Calcium</keyword>
<dbReference type="GO" id="GO:0004034">
    <property type="term" value="F:aldose 1-epimerase activity"/>
    <property type="evidence" value="ECO:0007669"/>
    <property type="project" value="TreeGrafter"/>
</dbReference>
<dbReference type="InterPro" id="IPR008183">
    <property type="entry name" value="Aldose_1/G6P_1-epimerase"/>
</dbReference>
<dbReference type="SUPFAM" id="SSF74650">
    <property type="entry name" value="Galactose mutarotase-like"/>
    <property type="match status" value="1"/>
</dbReference>
<dbReference type="OrthoDB" id="9808779at2"/>
<evidence type="ECO:0000313" key="5">
    <source>
        <dbReference type="Proteomes" id="UP000029736"/>
    </source>
</evidence>
<evidence type="ECO:0000256" key="1">
    <source>
        <dbReference type="ARBA" id="ARBA00001913"/>
    </source>
</evidence>
<dbReference type="CDD" id="cd01081">
    <property type="entry name" value="Aldose_epim"/>
    <property type="match status" value="1"/>
</dbReference>
<dbReference type="InterPro" id="IPR011013">
    <property type="entry name" value="Gal_mutarotase_sf_dom"/>
</dbReference>
<evidence type="ECO:0008006" key="6">
    <source>
        <dbReference type="Google" id="ProtNLM"/>
    </source>
</evidence>
<evidence type="ECO:0000256" key="3">
    <source>
        <dbReference type="ARBA" id="ARBA00022837"/>
    </source>
</evidence>
<dbReference type="RefSeq" id="WP_044222294.1">
    <property type="nucleotide sequence ID" value="NZ_JBKAGJ010000036.1"/>
</dbReference>
<dbReference type="PANTHER" id="PTHR10091:SF45">
    <property type="entry name" value="ALDOSE 1-EPIMERASE"/>
    <property type="match status" value="1"/>
</dbReference>
<evidence type="ECO:0000256" key="2">
    <source>
        <dbReference type="ARBA" id="ARBA00011245"/>
    </source>
</evidence>
<dbReference type="InterPro" id="IPR014718">
    <property type="entry name" value="GH-type_carb-bd"/>
</dbReference>
<sequence length="310" mass="35094">MFQIKTEAFGEYEAYLLSDTTGAHQLKLVPAFGACVIDLQLNGQAVLDTYKTPREMDINRWAKNVLLYPFPNRLKNGQYEWDGQAYAFPVNDVPTDNALHGFGTEQEMEVAGSEATADYAQVRCRFDYDGALEYYPFPFRFEAAFTLRFGALEVELSVENTGASALPFGMGWHPYFRLSDDLANHHLHLPPCEMIGVNAAMIPTGKRYEYTTFSQPRRIGSEVLDNCFALQQQEGRIEIVLTHADQELRYWQEVGESGFPYVQLFTPPHRTCLAIEPMTCNIDAFNNREGLIRVESGERRAAVFGVDKNG</sequence>
<dbReference type="STRING" id="1524460.IX84_15430"/>